<dbReference type="Proteomes" id="UP000730591">
    <property type="component" value="Unassembled WGS sequence"/>
</dbReference>
<feature type="region of interest" description="Disordered" evidence="1">
    <location>
        <begin position="65"/>
        <end position="129"/>
    </location>
</feature>
<evidence type="ECO:0000313" key="2">
    <source>
        <dbReference type="EMBL" id="NJP49951.1"/>
    </source>
</evidence>
<keyword evidence="3" id="KW-1185">Reference proteome</keyword>
<name>A0ABX1A8B8_9ACTN</name>
<protein>
    <recommendedName>
        <fullName evidence="4">Lipoprotein</fullName>
    </recommendedName>
</protein>
<evidence type="ECO:0000256" key="1">
    <source>
        <dbReference type="SAM" id="MobiDB-lite"/>
    </source>
</evidence>
<organism evidence="2 3">
    <name type="scientific">Streptomyces composti</name>
    <dbReference type="NCBI Taxonomy" id="2720025"/>
    <lineage>
        <taxon>Bacteria</taxon>
        <taxon>Bacillati</taxon>
        <taxon>Actinomycetota</taxon>
        <taxon>Actinomycetes</taxon>
        <taxon>Kitasatosporales</taxon>
        <taxon>Streptomycetaceae</taxon>
        <taxon>Streptomyces</taxon>
    </lineage>
</organism>
<evidence type="ECO:0000313" key="3">
    <source>
        <dbReference type="Proteomes" id="UP000730591"/>
    </source>
</evidence>
<evidence type="ECO:0008006" key="4">
    <source>
        <dbReference type="Google" id="ProtNLM"/>
    </source>
</evidence>
<dbReference type="EMBL" id="JAATEM010000007">
    <property type="protein sequence ID" value="NJP49951.1"/>
    <property type="molecule type" value="Genomic_DNA"/>
</dbReference>
<dbReference type="RefSeq" id="WP_167992323.1">
    <property type="nucleotide sequence ID" value="NZ_JAATEM010000007.1"/>
</dbReference>
<comment type="caution">
    <text evidence="2">The sequence shown here is derived from an EMBL/GenBank/DDBJ whole genome shotgun (WGS) entry which is preliminary data.</text>
</comment>
<reference evidence="2 3" key="1">
    <citation type="submission" date="2020-03" db="EMBL/GenBank/DDBJ databases">
        <title>WGS of actinomycetes isolated from Thailand.</title>
        <authorList>
            <person name="Thawai C."/>
        </authorList>
    </citation>
    <scope>NUCLEOTIDE SEQUENCE [LARGE SCALE GENOMIC DNA]</scope>
    <source>
        <strain evidence="2 3">SBST2-5</strain>
    </source>
</reference>
<proteinExistence type="predicted"/>
<sequence length="274" mass="29907">MRLGMRRGAALGVAAVLVATLLSGCDGSEESADDKEARTERALRQILEEYRPRYEERRAALAAAASHLPEGTPGEGRCDRPVNPRPLFLPYKSTDVVTSGKPGGRYGNVDAAPSGEAGTPERIADRPGPGLGRFALAPGRLIRGLWITGAQGPLGTDRFKAGADYARQPYKDAEKDPARRLRAVLDIGLHMRYVLLYRVTAYQDPAAPSGYEKAMARADVFLADLEKGDIPCRLVATGRPSYVKGHWYSTAWYADMQSSFANDIQDQLKELTRD</sequence>
<gene>
    <name evidence="2" type="ORF">HCJ93_07670</name>
</gene>
<dbReference type="PROSITE" id="PS51257">
    <property type="entry name" value="PROKAR_LIPOPROTEIN"/>
    <property type="match status" value="1"/>
</dbReference>
<accession>A0ABX1A8B8</accession>